<name>A0A9Q8LF10_PASFU</name>
<gene>
    <name evidence="1" type="ORF">CLAFUR5_04833</name>
</gene>
<reference evidence="1" key="1">
    <citation type="submission" date="2021-12" db="EMBL/GenBank/DDBJ databases">
        <authorList>
            <person name="Zaccaron A."/>
            <person name="Stergiopoulos I."/>
        </authorList>
    </citation>
    <scope>NUCLEOTIDE SEQUENCE</scope>
    <source>
        <strain evidence="1">Race5_Kim</strain>
    </source>
</reference>
<protein>
    <submittedName>
        <fullName evidence="1">Uncharacterized protein</fullName>
    </submittedName>
</protein>
<dbReference type="EMBL" id="CP090166">
    <property type="protein sequence ID" value="UJO16182.1"/>
    <property type="molecule type" value="Genomic_DNA"/>
</dbReference>
<reference evidence="1" key="2">
    <citation type="journal article" date="2022" name="Microb. Genom.">
        <title>A chromosome-scale genome assembly of the tomato pathogen Cladosporium fulvum reveals a compartmentalized genome architecture and the presence of a dispensable chromosome.</title>
        <authorList>
            <person name="Zaccaron A.Z."/>
            <person name="Chen L.H."/>
            <person name="Samaras A."/>
            <person name="Stergiopoulos I."/>
        </authorList>
    </citation>
    <scope>NUCLEOTIDE SEQUENCE</scope>
    <source>
        <strain evidence="1">Race5_Kim</strain>
    </source>
</reference>
<dbReference type="GeneID" id="71984711"/>
<organism evidence="1 2">
    <name type="scientific">Passalora fulva</name>
    <name type="common">Tomato leaf mold</name>
    <name type="synonym">Cladosporium fulvum</name>
    <dbReference type="NCBI Taxonomy" id="5499"/>
    <lineage>
        <taxon>Eukaryota</taxon>
        <taxon>Fungi</taxon>
        <taxon>Dikarya</taxon>
        <taxon>Ascomycota</taxon>
        <taxon>Pezizomycotina</taxon>
        <taxon>Dothideomycetes</taxon>
        <taxon>Dothideomycetidae</taxon>
        <taxon>Mycosphaerellales</taxon>
        <taxon>Mycosphaerellaceae</taxon>
        <taxon>Fulvia</taxon>
    </lineage>
</organism>
<keyword evidence="2" id="KW-1185">Reference proteome</keyword>
<dbReference type="Proteomes" id="UP000756132">
    <property type="component" value="Chromosome 4"/>
</dbReference>
<sequence length="84" mass="9743">MAKSRKQKRRERAKRELVQYATFECAVCLETSDCSTGISILEDQVCTPCFVEEIIPQFHTAERTESQYPVKWGGKEVKLTPYRL</sequence>
<accession>A0A9Q8LF10</accession>
<proteinExistence type="predicted"/>
<evidence type="ECO:0000313" key="1">
    <source>
        <dbReference type="EMBL" id="UJO16182.1"/>
    </source>
</evidence>
<dbReference type="AlphaFoldDB" id="A0A9Q8LF10"/>
<dbReference type="RefSeq" id="XP_047760548.1">
    <property type="nucleotide sequence ID" value="XM_047903981.1"/>
</dbReference>
<dbReference type="KEGG" id="ffu:CLAFUR5_04833"/>
<evidence type="ECO:0000313" key="2">
    <source>
        <dbReference type="Proteomes" id="UP000756132"/>
    </source>
</evidence>